<keyword evidence="8" id="KW-1185">Reference proteome</keyword>
<dbReference type="InterPro" id="IPR005133">
    <property type="entry name" value="PhaG_MnhG_YufB"/>
</dbReference>
<dbReference type="Pfam" id="PF03334">
    <property type="entry name" value="PhaG_MnhG_YufB"/>
    <property type="match status" value="1"/>
</dbReference>
<dbReference type="GO" id="GO:0015385">
    <property type="term" value="F:sodium:proton antiporter activity"/>
    <property type="evidence" value="ECO:0007669"/>
    <property type="project" value="TreeGrafter"/>
</dbReference>
<proteinExistence type="inferred from homology"/>
<comment type="similarity">
    <text evidence="2">Belongs to the CPA3 antiporters (TC 2.A.63) subunit G family.</text>
</comment>
<feature type="transmembrane region" description="Helical" evidence="6">
    <location>
        <begin position="73"/>
        <end position="92"/>
    </location>
</feature>
<name>A0A078LYV5_9STAP</name>
<evidence type="ECO:0000313" key="8">
    <source>
        <dbReference type="Proteomes" id="UP000044136"/>
    </source>
</evidence>
<dbReference type="EMBL" id="CCSE01000001">
    <property type="protein sequence ID" value="CDZ99150.1"/>
    <property type="molecule type" value="Genomic_DNA"/>
</dbReference>
<keyword evidence="6" id="KW-0472">Membrane</keyword>
<evidence type="ECO:0000256" key="3">
    <source>
        <dbReference type="ARBA" id="ARBA00022449"/>
    </source>
</evidence>
<sequence length="140" mass="15597">MKMTEIIIVSLITFFLIAGAFFTVVAAVGIIRLPDTYTRLHAASKSSTFGVGLTLIGVFIYFGYYHAEFDTQLLLAVLFIFISAPVGAHFIARSAFHSDVEPYKLTILNELKRAETGSEVDTEETARLKIERSKDKELDD</sequence>
<keyword evidence="3" id="KW-0813">Transport</keyword>
<dbReference type="eggNOG" id="COG1320">
    <property type="taxonomic scope" value="Bacteria"/>
</dbReference>
<feature type="transmembrane region" description="Helical" evidence="6">
    <location>
        <begin position="49"/>
        <end position="67"/>
    </location>
</feature>
<evidence type="ECO:0000256" key="4">
    <source>
        <dbReference type="ARBA" id="ARBA00022692"/>
    </source>
</evidence>
<evidence type="ECO:0000256" key="2">
    <source>
        <dbReference type="ARBA" id="ARBA00008404"/>
    </source>
</evidence>
<organism evidence="7 8">
    <name type="scientific">Jeotgalicoccus saudimassiliensis</name>
    <dbReference type="NCBI Taxonomy" id="1461582"/>
    <lineage>
        <taxon>Bacteria</taxon>
        <taxon>Bacillati</taxon>
        <taxon>Bacillota</taxon>
        <taxon>Bacilli</taxon>
        <taxon>Bacillales</taxon>
        <taxon>Staphylococcaceae</taxon>
        <taxon>Jeotgalicoccus</taxon>
    </lineage>
</organism>
<dbReference type="HOGENOM" id="CLU_121334_0_3_9"/>
<evidence type="ECO:0000256" key="5">
    <source>
        <dbReference type="ARBA" id="ARBA00022989"/>
    </source>
</evidence>
<evidence type="ECO:0000256" key="6">
    <source>
        <dbReference type="SAM" id="Phobius"/>
    </source>
</evidence>
<dbReference type="PANTHER" id="PTHR34703">
    <property type="entry name" value="ANTIPORTER SUBUNIT MNHG2-RELATED"/>
    <property type="match status" value="1"/>
</dbReference>
<protein>
    <submittedName>
        <fullName evidence="7">Na(+)/H(+) antiporter subunit G</fullName>
    </submittedName>
</protein>
<dbReference type="GO" id="GO:0005886">
    <property type="term" value="C:plasma membrane"/>
    <property type="evidence" value="ECO:0007669"/>
    <property type="project" value="UniProtKB-SubCell"/>
</dbReference>
<keyword evidence="5 6" id="KW-1133">Transmembrane helix</keyword>
<gene>
    <name evidence="7" type="primary">mrpG</name>
    <name evidence="7" type="ORF">BN1048_00273</name>
</gene>
<dbReference type="STRING" id="1461582.BN1048_00273"/>
<dbReference type="PANTHER" id="PTHR34703:SF1">
    <property type="entry name" value="ANTIPORTER SUBUNIT MNHG2-RELATED"/>
    <property type="match status" value="1"/>
</dbReference>
<evidence type="ECO:0000256" key="1">
    <source>
        <dbReference type="ARBA" id="ARBA00004141"/>
    </source>
</evidence>
<accession>A0A078LYV5</accession>
<dbReference type="AlphaFoldDB" id="A0A078LYV5"/>
<evidence type="ECO:0000313" key="7">
    <source>
        <dbReference type="EMBL" id="CDZ99150.1"/>
    </source>
</evidence>
<dbReference type="NCBIfam" id="TIGR01300">
    <property type="entry name" value="CPA3_mnhG_phaG"/>
    <property type="match status" value="1"/>
</dbReference>
<keyword evidence="3" id="KW-0050">Antiport</keyword>
<dbReference type="Proteomes" id="UP000044136">
    <property type="component" value="Unassembled WGS sequence"/>
</dbReference>
<keyword evidence="4 6" id="KW-0812">Transmembrane</keyword>
<dbReference type="NCBIfam" id="NF009314">
    <property type="entry name" value="PRK12674.1-2"/>
    <property type="match status" value="1"/>
</dbReference>
<reference evidence="7 8" key="1">
    <citation type="submission" date="2014-07" db="EMBL/GenBank/DDBJ databases">
        <authorList>
            <person name="Urmite Genomes Urmite Genomes"/>
        </authorList>
    </citation>
    <scope>NUCLEOTIDE SEQUENCE [LARGE SCALE GENOMIC DNA]</scope>
    <source>
        <strain evidence="7 8">13MG44_air</strain>
    </source>
</reference>
<comment type="subcellular location">
    <subcellularLocation>
        <location evidence="1">Membrane</location>
        <topology evidence="1">Multi-pass membrane protein</topology>
    </subcellularLocation>
</comment>
<feature type="transmembrane region" description="Helical" evidence="6">
    <location>
        <begin position="6"/>
        <end position="28"/>
    </location>
</feature>